<organism evidence="1 2">
    <name type="scientific">Letharia lupina</name>
    <dbReference type="NCBI Taxonomy" id="560253"/>
    <lineage>
        <taxon>Eukaryota</taxon>
        <taxon>Fungi</taxon>
        <taxon>Dikarya</taxon>
        <taxon>Ascomycota</taxon>
        <taxon>Pezizomycotina</taxon>
        <taxon>Lecanoromycetes</taxon>
        <taxon>OSLEUM clade</taxon>
        <taxon>Lecanoromycetidae</taxon>
        <taxon>Lecanorales</taxon>
        <taxon>Lecanorineae</taxon>
        <taxon>Parmeliaceae</taxon>
        <taxon>Letharia</taxon>
    </lineage>
</organism>
<keyword evidence="2" id="KW-1185">Reference proteome</keyword>
<reference evidence="1 2" key="1">
    <citation type="journal article" date="2020" name="Genomics">
        <title>Complete, high-quality genomes from long-read metagenomic sequencing of two wolf lichen thalli reveals enigmatic genome architecture.</title>
        <authorList>
            <person name="McKenzie S.K."/>
            <person name="Walston R.F."/>
            <person name="Allen J.L."/>
        </authorList>
    </citation>
    <scope>NUCLEOTIDE SEQUENCE [LARGE SCALE GENOMIC DNA]</scope>
    <source>
        <strain evidence="1">WasteWater1</strain>
    </source>
</reference>
<evidence type="ECO:0000313" key="1">
    <source>
        <dbReference type="EMBL" id="KAF6223749.1"/>
    </source>
</evidence>
<dbReference type="GeneID" id="59329011"/>
<evidence type="ECO:0008006" key="3">
    <source>
        <dbReference type="Google" id="ProtNLM"/>
    </source>
</evidence>
<proteinExistence type="predicted"/>
<comment type="caution">
    <text evidence="1">The sequence shown here is derived from an EMBL/GenBank/DDBJ whole genome shotgun (WGS) entry which is preliminary data.</text>
</comment>
<protein>
    <recommendedName>
        <fullName evidence="3">SprT-like domain-containing protein</fullName>
    </recommendedName>
</protein>
<evidence type="ECO:0000313" key="2">
    <source>
        <dbReference type="Proteomes" id="UP000593566"/>
    </source>
</evidence>
<dbReference type="EMBL" id="JACCJB010000010">
    <property type="protein sequence ID" value="KAF6223749.1"/>
    <property type="molecule type" value="Genomic_DNA"/>
</dbReference>
<dbReference type="RefSeq" id="XP_037152966.1">
    <property type="nucleotide sequence ID" value="XM_037291531.1"/>
</dbReference>
<dbReference type="Proteomes" id="UP000593566">
    <property type="component" value="Unassembled WGS sequence"/>
</dbReference>
<dbReference type="AlphaFoldDB" id="A0A8H6CIB6"/>
<accession>A0A8H6CIB6</accession>
<gene>
    <name evidence="1" type="ORF">HO133_000592</name>
</gene>
<sequence length="207" mass="23412">MPTKSGKELYREAFLKVKADRGTPYDVSQEELDAMSTFSDRNFGPFVSQTQATKEVVDHNKPSRKPSSAELAAIQRLRSALKDSLWSPDIFQWRTPDAFVTHVQPEDFALGATVGTGRVGQMSIMLHAHNLLLRDVIRDPWMHMWSTALHEMCHAYEGVRAQTGMRAGHQMDFGFKVQAVHERAQGLFGLWAIVPAEELARWGLYQV</sequence>
<name>A0A8H6CIB6_9LECA</name>